<evidence type="ECO:0000256" key="2">
    <source>
        <dbReference type="ARBA" id="ARBA00022692"/>
    </source>
</evidence>
<dbReference type="GO" id="GO:0016020">
    <property type="term" value="C:membrane"/>
    <property type="evidence" value="ECO:0007669"/>
    <property type="project" value="UniProtKB-SubCell"/>
</dbReference>
<dbReference type="Pfam" id="PF08205">
    <property type="entry name" value="C2-set_2"/>
    <property type="match status" value="2"/>
</dbReference>
<gene>
    <name evidence="11" type="ORF">EOD39_8869</name>
</gene>
<keyword evidence="8" id="KW-0393">Immunoglobulin domain</keyword>
<dbReference type="InterPro" id="IPR013162">
    <property type="entry name" value="CD80_C2-set"/>
</dbReference>
<evidence type="ECO:0000313" key="11">
    <source>
        <dbReference type="EMBL" id="RXN00712.1"/>
    </source>
</evidence>
<evidence type="ECO:0000256" key="4">
    <source>
        <dbReference type="ARBA" id="ARBA00022989"/>
    </source>
</evidence>
<dbReference type="InterPro" id="IPR007110">
    <property type="entry name" value="Ig-like_dom"/>
</dbReference>
<dbReference type="AlphaFoldDB" id="A0A662YXV0"/>
<comment type="subcellular location">
    <subcellularLocation>
        <location evidence="1">Membrane</location>
        <topology evidence="1">Single-pass membrane protein</topology>
    </subcellularLocation>
</comment>
<comment type="caution">
    <text evidence="11">The sequence shown here is derived from an EMBL/GenBank/DDBJ whole genome shotgun (WGS) entry which is preliminary data.</text>
</comment>
<dbReference type="InterPro" id="IPR036179">
    <property type="entry name" value="Ig-like_dom_sf"/>
</dbReference>
<dbReference type="InterPro" id="IPR047164">
    <property type="entry name" value="OX2G-like"/>
</dbReference>
<evidence type="ECO:0000256" key="3">
    <source>
        <dbReference type="ARBA" id="ARBA00022729"/>
    </source>
</evidence>
<dbReference type="GO" id="GO:0009986">
    <property type="term" value="C:cell surface"/>
    <property type="evidence" value="ECO:0007669"/>
    <property type="project" value="TreeGrafter"/>
</dbReference>
<protein>
    <submittedName>
        <fullName evidence="11">OX-2 membrane glycoprotein</fullName>
    </submittedName>
</protein>
<reference evidence="11 12" key="1">
    <citation type="submission" date="2019-01" db="EMBL/GenBank/DDBJ databases">
        <title>Draft Genome and Complete Hox-Cluster Characterization of the Sterlet Sturgeon (Acipenser ruthenus).</title>
        <authorList>
            <person name="Wei Q."/>
        </authorList>
    </citation>
    <scope>NUCLEOTIDE SEQUENCE [LARGE SCALE GENOMIC DNA]</scope>
    <source>
        <strain evidence="11">WHYD16114868_AA</strain>
        <tissue evidence="11">Blood</tissue>
    </source>
</reference>
<evidence type="ECO:0000256" key="9">
    <source>
        <dbReference type="SAM" id="Phobius"/>
    </source>
</evidence>
<accession>A0A662YXV0</accession>
<name>A0A662YXV0_ACIRT</name>
<dbReference type="Proteomes" id="UP000289886">
    <property type="component" value="Unassembled WGS sequence"/>
</dbReference>
<evidence type="ECO:0000256" key="8">
    <source>
        <dbReference type="ARBA" id="ARBA00023319"/>
    </source>
</evidence>
<dbReference type="GO" id="GO:0098632">
    <property type="term" value="F:cell-cell adhesion mediator activity"/>
    <property type="evidence" value="ECO:0007669"/>
    <property type="project" value="InterPro"/>
</dbReference>
<dbReference type="PANTHER" id="PTHR46841:SF7">
    <property type="entry name" value="IG-LIKE DOMAIN-CONTAINING PROTEIN"/>
    <property type="match status" value="1"/>
</dbReference>
<proteinExistence type="predicted"/>
<evidence type="ECO:0000256" key="7">
    <source>
        <dbReference type="ARBA" id="ARBA00023180"/>
    </source>
</evidence>
<organism evidence="11 12">
    <name type="scientific">Acipenser ruthenus</name>
    <name type="common">Sterlet sturgeon</name>
    <dbReference type="NCBI Taxonomy" id="7906"/>
    <lineage>
        <taxon>Eukaryota</taxon>
        <taxon>Metazoa</taxon>
        <taxon>Chordata</taxon>
        <taxon>Craniata</taxon>
        <taxon>Vertebrata</taxon>
        <taxon>Euteleostomi</taxon>
        <taxon>Actinopterygii</taxon>
        <taxon>Chondrostei</taxon>
        <taxon>Acipenseriformes</taxon>
        <taxon>Acipenseridae</taxon>
        <taxon>Acipenser</taxon>
    </lineage>
</organism>
<keyword evidence="6" id="KW-1015">Disulfide bond</keyword>
<keyword evidence="3" id="KW-0732">Signal</keyword>
<evidence type="ECO:0000256" key="5">
    <source>
        <dbReference type="ARBA" id="ARBA00023136"/>
    </source>
</evidence>
<keyword evidence="5 9" id="KW-0472">Membrane</keyword>
<dbReference type="Gene3D" id="2.60.40.10">
    <property type="entry name" value="Immunoglobulins"/>
    <property type="match status" value="3"/>
</dbReference>
<dbReference type="InterPro" id="IPR013783">
    <property type="entry name" value="Ig-like_fold"/>
</dbReference>
<keyword evidence="12" id="KW-1185">Reference proteome</keyword>
<dbReference type="GO" id="GO:0043025">
    <property type="term" value="C:neuronal cell body"/>
    <property type="evidence" value="ECO:0007669"/>
    <property type="project" value="TreeGrafter"/>
</dbReference>
<evidence type="ECO:0000256" key="6">
    <source>
        <dbReference type="ARBA" id="ARBA00023157"/>
    </source>
</evidence>
<dbReference type="EMBL" id="SCEB01000140">
    <property type="protein sequence ID" value="RXN00712.1"/>
    <property type="molecule type" value="Genomic_DNA"/>
</dbReference>
<feature type="domain" description="Ig-like" evidence="10">
    <location>
        <begin position="206"/>
        <end position="298"/>
    </location>
</feature>
<dbReference type="GO" id="GO:0030424">
    <property type="term" value="C:axon"/>
    <property type="evidence" value="ECO:0007669"/>
    <property type="project" value="TreeGrafter"/>
</dbReference>
<keyword evidence="4 9" id="KW-1133">Transmembrane helix</keyword>
<feature type="transmembrane region" description="Helical" evidence="9">
    <location>
        <begin position="168"/>
        <end position="194"/>
    </location>
</feature>
<dbReference type="PANTHER" id="PTHR46841">
    <property type="entry name" value="OX-2 MEMBRANE GLYCOPROTEIN"/>
    <property type="match status" value="1"/>
</dbReference>
<dbReference type="PROSITE" id="PS50835">
    <property type="entry name" value="IG_LIKE"/>
    <property type="match status" value="2"/>
</dbReference>
<dbReference type="SUPFAM" id="SSF48726">
    <property type="entry name" value="Immunoglobulin"/>
    <property type="match status" value="3"/>
</dbReference>
<sequence>MATYSVTFGAKVLEPYHQRVNFSLLGLNESSITIHNVQPEDEGCYMCLFNTYPQGSITGRSCFTVLGISEINIETISTESENTAVVSCSATGKPAPKIRWNASESVTSNAVQSSIDRNGIVTVTSNLTLDLSSFLAEEISCFVSHSTLNQEIEKNISIREDKRTLTNVLSPGVVVLVILCIAAPIIMTVACFVIRRIKKTKEIYEPHLEVESISKPESGHEEVKSITCSVTGKPAASISWNATEDVLLNPQQYSVVNPNGTITLMYNATVLPSRIFNKEVVVTCKVTHLGLTKEKQISKVISGKY</sequence>
<dbReference type="GO" id="GO:0150079">
    <property type="term" value="P:negative regulation of neuroinflammatory response"/>
    <property type="evidence" value="ECO:0007669"/>
    <property type="project" value="TreeGrafter"/>
</dbReference>
<evidence type="ECO:0000313" key="12">
    <source>
        <dbReference type="Proteomes" id="UP000289886"/>
    </source>
</evidence>
<feature type="domain" description="Ig-like" evidence="10">
    <location>
        <begin position="53"/>
        <end position="157"/>
    </location>
</feature>
<evidence type="ECO:0000259" key="10">
    <source>
        <dbReference type="PROSITE" id="PS50835"/>
    </source>
</evidence>
<evidence type="ECO:0000256" key="1">
    <source>
        <dbReference type="ARBA" id="ARBA00004167"/>
    </source>
</evidence>
<keyword evidence="2 9" id="KW-0812">Transmembrane</keyword>
<keyword evidence="7" id="KW-0325">Glycoprotein</keyword>
<dbReference type="GO" id="GO:0034113">
    <property type="term" value="P:heterotypic cell-cell adhesion"/>
    <property type="evidence" value="ECO:0007669"/>
    <property type="project" value="TreeGrafter"/>
</dbReference>